<keyword evidence="2" id="KW-0238">DNA-binding</keyword>
<evidence type="ECO:0000256" key="1">
    <source>
        <dbReference type="ARBA" id="ARBA00023015"/>
    </source>
</evidence>
<evidence type="ECO:0000313" key="6">
    <source>
        <dbReference type="Proteomes" id="UP000620046"/>
    </source>
</evidence>
<dbReference type="InterPro" id="IPR050204">
    <property type="entry name" value="AraC_XylS_family_regulators"/>
</dbReference>
<protein>
    <submittedName>
        <fullName evidence="5">Transcriptional regulator</fullName>
    </submittedName>
</protein>
<dbReference type="RefSeq" id="WP_188798331.1">
    <property type="nucleotide sequence ID" value="NZ_BMJA01000007.1"/>
</dbReference>
<keyword evidence="6" id="KW-1185">Reference proteome</keyword>
<proteinExistence type="predicted"/>
<keyword evidence="3" id="KW-0804">Transcription</keyword>
<dbReference type="InterPro" id="IPR046532">
    <property type="entry name" value="DUF6597"/>
</dbReference>
<dbReference type="Pfam" id="PF20240">
    <property type="entry name" value="DUF6597"/>
    <property type="match status" value="1"/>
</dbReference>
<dbReference type="EMBL" id="BMJA01000007">
    <property type="protein sequence ID" value="GGA51673.1"/>
    <property type="molecule type" value="Genomic_DNA"/>
</dbReference>
<evidence type="ECO:0000256" key="2">
    <source>
        <dbReference type="ARBA" id="ARBA00023125"/>
    </source>
</evidence>
<gene>
    <name evidence="5" type="ORF">GCM10010981_46360</name>
</gene>
<dbReference type="Pfam" id="PF12833">
    <property type="entry name" value="HTH_18"/>
    <property type="match status" value="1"/>
</dbReference>
<comment type="caution">
    <text evidence="5">The sequence shown here is derived from an EMBL/GenBank/DDBJ whole genome shotgun (WGS) entry which is preliminary data.</text>
</comment>
<evidence type="ECO:0000313" key="5">
    <source>
        <dbReference type="EMBL" id="GGA51673.1"/>
    </source>
</evidence>
<dbReference type="SMART" id="SM00342">
    <property type="entry name" value="HTH_ARAC"/>
    <property type="match status" value="1"/>
</dbReference>
<reference evidence="6" key="1">
    <citation type="journal article" date="2019" name="Int. J. Syst. Evol. Microbiol.">
        <title>The Global Catalogue of Microorganisms (GCM) 10K type strain sequencing project: providing services to taxonomists for standard genome sequencing and annotation.</title>
        <authorList>
            <consortium name="The Broad Institute Genomics Platform"/>
            <consortium name="The Broad Institute Genome Sequencing Center for Infectious Disease"/>
            <person name="Wu L."/>
            <person name="Ma J."/>
        </authorList>
    </citation>
    <scope>NUCLEOTIDE SEQUENCE [LARGE SCALE GENOMIC DNA]</scope>
    <source>
        <strain evidence="6">CGMCC 1.15439</strain>
    </source>
</reference>
<evidence type="ECO:0000259" key="4">
    <source>
        <dbReference type="PROSITE" id="PS01124"/>
    </source>
</evidence>
<accession>A0ABQ1GWR1</accession>
<dbReference type="InterPro" id="IPR018060">
    <property type="entry name" value="HTH_AraC"/>
</dbReference>
<keyword evidence="1" id="KW-0805">Transcription regulation</keyword>
<dbReference type="PROSITE" id="PS01124">
    <property type="entry name" value="HTH_ARAC_FAMILY_2"/>
    <property type="match status" value="1"/>
</dbReference>
<dbReference type="Proteomes" id="UP000620046">
    <property type="component" value="Unassembled WGS sequence"/>
</dbReference>
<feature type="domain" description="HTH araC/xylS-type" evidence="4">
    <location>
        <begin position="177"/>
        <end position="260"/>
    </location>
</feature>
<sequence>MDFLRIVPAPPLASIIEAIWDWDMPAAAFRYERILPGPGAGLIINLLEDETRVYQDDENRHCIRASGSVIGGPYRHSWIIDTAEQVRVMGVNFHPGGVHALLGISAEELGVRDINLEDMFGAGARRLRQRLLETIGPVQRLALLEQWLRTLRDEPAWDATILHAMTVLARVPEVPGIGRLQRESGYSAHRFGLLFRRHVGMTAKQYARLMRFRRVVDAAHAAGQPDWVRIAVDGGYCDQAHMSHEFRRFAGISPSEFAAMRGPYPNHVPL</sequence>
<evidence type="ECO:0000256" key="3">
    <source>
        <dbReference type="ARBA" id="ARBA00023163"/>
    </source>
</evidence>
<organism evidence="5 6">
    <name type="scientific">Dyella nitratireducens</name>
    <dbReference type="NCBI Taxonomy" id="1849580"/>
    <lineage>
        <taxon>Bacteria</taxon>
        <taxon>Pseudomonadati</taxon>
        <taxon>Pseudomonadota</taxon>
        <taxon>Gammaproteobacteria</taxon>
        <taxon>Lysobacterales</taxon>
        <taxon>Rhodanobacteraceae</taxon>
        <taxon>Dyella</taxon>
    </lineage>
</organism>
<name>A0ABQ1GWR1_9GAMM</name>
<dbReference type="PANTHER" id="PTHR46796">
    <property type="entry name" value="HTH-TYPE TRANSCRIPTIONAL ACTIVATOR RHAS-RELATED"/>
    <property type="match status" value="1"/>
</dbReference>
<dbReference type="Gene3D" id="1.10.10.60">
    <property type="entry name" value="Homeodomain-like"/>
    <property type="match status" value="1"/>
</dbReference>